<reference evidence="8" key="2">
    <citation type="submission" date="2019-02" db="EMBL/GenBank/DDBJ databases">
        <title>Granulicella sibirica sp. nov., a psychrotolerant acidobacterium isolated from an organic soil layer in forested tundra, West Siberia.</title>
        <authorList>
            <person name="Oshkin I.Y."/>
            <person name="Kulichevskaya I.S."/>
            <person name="Rijpstra W.I.C."/>
            <person name="Sinninghe Damste J.S."/>
            <person name="Rakitin A.L."/>
            <person name="Ravin N.V."/>
            <person name="Dedysh S.N."/>
        </authorList>
    </citation>
    <scope>NUCLEOTIDE SEQUENCE [LARGE SCALE GENOMIC DNA]</scope>
    <source>
        <strain evidence="8">AF10</strain>
    </source>
</reference>
<evidence type="ECO:0000256" key="1">
    <source>
        <dbReference type="ARBA" id="ARBA00023125"/>
    </source>
</evidence>
<dbReference type="AlphaFoldDB" id="A0A4V1L5Q9"/>
<dbReference type="GO" id="GO:0006355">
    <property type="term" value="P:regulation of DNA-templated transcription"/>
    <property type="evidence" value="ECO:0007669"/>
    <property type="project" value="InterPro"/>
</dbReference>
<evidence type="ECO:0000259" key="5">
    <source>
        <dbReference type="PROSITE" id="PS50110"/>
    </source>
</evidence>
<dbReference type="Gene3D" id="3.40.50.2300">
    <property type="match status" value="1"/>
</dbReference>
<keyword evidence="2" id="KW-0597">Phosphoprotein</keyword>
<dbReference type="EMBL" id="RDSM01000002">
    <property type="protein sequence ID" value="RXH56624.1"/>
    <property type="molecule type" value="Genomic_DNA"/>
</dbReference>
<feature type="region of interest" description="Disordered" evidence="4">
    <location>
        <begin position="238"/>
        <end position="263"/>
    </location>
</feature>
<evidence type="ECO:0000313" key="8">
    <source>
        <dbReference type="Proteomes" id="UP000289437"/>
    </source>
</evidence>
<dbReference type="Pfam" id="PF00486">
    <property type="entry name" value="Trans_reg_C"/>
    <property type="match status" value="1"/>
</dbReference>
<comment type="caution">
    <text evidence="7">The sequence shown here is derived from an EMBL/GenBank/DDBJ whole genome shotgun (WGS) entry which is preliminary data.</text>
</comment>
<evidence type="ECO:0000259" key="6">
    <source>
        <dbReference type="PROSITE" id="PS51755"/>
    </source>
</evidence>
<feature type="modified residue" description="4-aspartylphosphate" evidence="2">
    <location>
        <position position="54"/>
    </location>
</feature>
<evidence type="ECO:0000256" key="4">
    <source>
        <dbReference type="SAM" id="MobiDB-lite"/>
    </source>
</evidence>
<evidence type="ECO:0000256" key="3">
    <source>
        <dbReference type="PROSITE-ProRule" id="PRU01091"/>
    </source>
</evidence>
<protein>
    <submittedName>
        <fullName evidence="7">Two component heavy metal response transcriptional regulator, winged helix family</fullName>
    </submittedName>
</protein>
<feature type="compositionally biased region" description="Basic and acidic residues" evidence="4">
    <location>
        <begin position="242"/>
        <end position="256"/>
    </location>
</feature>
<dbReference type="InterPro" id="IPR001867">
    <property type="entry name" value="OmpR/PhoB-type_DNA-bd"/>
</dbReference>
<name>A0A4V1L5Q9_9BACT</name>
<gene>
    <name evidence="7" type="ORF">GRAN_3481</name>
</gene>
<dbReference type="GO" id="GO:0005829">
    <property type="term" value="C:cytosol"/>
    <property type="evidence" value="ECO:0007669"/>
    <property type="project" value="TreeGrafter"/>
</dbReference>
<dbReference type="Gene3D" id="1.10.10.10">
    <property type="entry name" value="Winged helix-like DNA-binding domain superfamily/Winged helix DNA-binding domain"/>
    <property type="match status" value="1"/>
</dbReference>
<dbReference type="GO" id="GO:0032993">
    <property type="term" value="C:protein-DNA complex"/>
    <property type="evidence" value="ECO:0007669"/>
    <property type="project" value="TreeGrafter"/>
</dbReference>
<dbReference type="CDD" id="cd00383">
    <property type="entry name" value="trans_reg_C"/>
    <property type="match status" value="1"/>
</dbReference>
<reference evidence="7 8" key="1">
    <citation type="submission" date="2018-11" db="EMBL/GenBank/DDBJ databases">
        <authorList>
            <person name="Mardanov A.V."/>
            <person name="Ravin N.V."/>
            <person name="Dedysh S.N."/>
        </authorList>
    </citation>
    <scope>NUCLEOTIDE SEQUENCE [LARGE SCALE GENOMIC DNA]</scope>
    <source>
        <strain evidence="7 8">AF10</strain>
    </source>
</reference>
<dbReference type="InterPro" id="IPR011006">
    <property type="entry name" value="CheY-like_superfamily"/>
</dbReference>
<dbReference type="SUPFAM" id="SSF52172">
    <property type="entry name" value="CheY-like"/>
    <property type="match status" value="1"/>
</dbReference>
<dbReference type="InterPro" id="IPR036388">
    <property type="entry name" value="WH-like_DNA-bd_sf"/>
</dbReference>
<dbReference type="PANTHER" id="PTHR48111:SF38">
    <property type="entry name" value="TWO-COMPONENT RESPONSE REGULATOR"/>
    <property type="match status" value="1"/>
</dbReference>
<dbReference type="PANTHER" id="PTHR48111">
    <property type="entry name" value="REGULATOR OF RPOS"/>
    <property type="match status" value="1"/>
</dbReference>
<dbReference type="InterPro" id="IPR001789">
    <property type="entry name" value="Sig_transdc_resp-reg_receiver"/>
</dbReference>
<dbReference type="PROSITE" id="PS50110">
    <property type="entry name" value="RESPONSE_REGULATORY"/>
    <property type="match status" value="1"/>
</dbReference>
<dbReference type="InterPro" id="IPR039420">
    <property type="entry name" value="WalR-like"/>
</dbReference>
<keyword evidence="8" id="KW-1185">Reference proteome</keyword>
<keyword evidence="1 3" id="KW-0238">DNA-binding</keyword>
<feature type="domain" description="Response regulatory" evidence="5">
    <location>
        <begin position="5"/>
        <end position="119"/>
    </location>
</feature>
<accession>A0A4V1L5Q9</accession>
<dbReference type="GO" id="GO:0000156">
    <property type="term" value="F:phosphorelay response regulator activity"/>
    <property type="evidence" value="ECO:0007669"/>
    <property type="project" value="TreeGrafter"/>
</dbReference>
<evidence type="ECO:0000313" key="7">
    <source>
        <dbReference type="EMBL" id="RXH56624.1"/>
    </source>
</evidence>
<dbReference type="PROSITE" id="PS51755">
    <property type="entry name" value="OMPR_PHOB"/>
    <property type="match status" value="1"/>
</dbReference>
<dbReference type="SMART" id="SM00448">
    <property type="entry name" value="REC"/>
    <property type="match status" value="1"/>
</dbReference>
<organism evidence="7 8">
    <name type="scientific">Granulicella sibirica</name>
    <dbReference type="NCBI Taxonomy" id="2479048"/>
    <lineage>
        <taxon>Bacteria</taxon>
        <taxon>Pseudomonadati</taxon>
        <taxon>Acidobacteriota</taxon>
        <taxon>Terriglobia</taxon>
        <taxon>Terriglobales</taxon>
        <taxon>Acidobacteriaceae</taxon>
        <taxon>Granulicella</taxon>
    </lineage>
</organism>
<proteinExistence type="predicted"/>
<dbReference type="Pfam" id="PF00072">
    <property type="entry name" value="Response_reg"/>
    <property type="match status" value="1"/>
</dbReference>
<feature type="domain" description="OmpR/PhoB-type" evidence="6">
    <location>
        <begin position="127"/>
        <end position="232"/>
    </location>
</feature>
<dbReference type="SMART" id="SM00862">
    <property type="entry name" value="Trans_reg_C"/>
    <property type="match status" value="1"/>
</dbReference>
<sequence>MRQMRVLVVEDDAALGLFLQKGLAMDGHEVARVGDGDAALEHVASERPDLMVLDLGLPKRDGMDVLRGMQGLYTAMAVIVLTGRAQVEERVQCLNLGADDLLMKPFSLHELTARCRALLRRREQFADPLLRSGDLVLNRMERKVTRAGAVVELTTKEFALLEFLMQRQGRCCGRSELLREVWQMSPDAGTNVVDVYVNYLRKKLSAACPALSDAATVTVIETVRGEGYQIGSGVDLRPGSVGKKEPARDEMGERRASPAIDTVGRPSPWLPGVRIVA</sequence>
<dbReference type="GO" id="GO:0000976">
    <property type="term" value="F:transcription cis-regulatory region binding"/>
    <property type="evidence" value="ECO:0007669"/>
    <property type="project" value="TreeGrafter"/>
</dbReference>
<evidence type="ECO:0000256" key="2">
    <source>
        <dbReference type="PROSITE-ProRule" id="PRU00169"/>
    </source>
</evidence>
<feature type="DNA-binding region" description="OmpR/PhoB-type" evidence="3">
    <location>
        <begin position="127"/>
        <end position="232"/>
    </location>
</feature>
<dbReference type="Proteomes" id="UP000289437">
    <property type="component" value="Unassembled WGS sequence"/>
</dbReference>